<sequence>MTLHIRRAGALDSGAMCDLLNEIIAIGGTTALTAPMSRDAFQAKMEINAVHSAWHLAEDPTGEVLGFQWIAPHPELPPKACDIATFVRVGRTGLGTGSALFDATRSAARALGYRWINANIRADNSGGLAYYQSRGFEPYQRLTGITLPNGQTVDKILKRYDL</sequence>
<dbReference type="AlphaFoldDB" id="A0A1I4KFH9"/>
<dbReference type="InterPro" id="IPR000182">
    <property type="entry name" value="GNAT_dom"/>
</dbReference>
<keyword evidence="2 4" id="KW-0012">Acyltransferase</keyword>
<evidence type="ECO:0000256" key="2">
    <source>
        <dbReference type="ARBA" id="ARBA00023315"/>
    </source>
</evidence>
<dbReference type="Gene3D" id="3.40.630.30">
    <property type="match status" value="1"/>
</dbReference>
<dbReference type="GO" id="GO:0016747">
    <property type="term" value="F:acyltransferase activity, transferring groups other than amino-acyl groups"/>
    <property type="evidence" value="ECO:0007669"/>
    <property type="project" value="InterPro"/>
</dbReference>
<dbReference type="InterPro" id="IPR050832">
    <property type="entry name" value="Bact_Acetyltransf"/>
</dbReference>
<dbReference type="STRING" id="254406.SAMN04488042_1011460"/>
<evidence type="ECO:0000259" key="3">
    <source>
        <dbReference type="PROSITE" id="PS51186"/>
    </source>
</evidence>
<dbReference type="InterPro" id="IPR016181">
    <property type="entry name" value="Acyl_CoA_acyltransferase"/>
</dbReference>
<keyword evidence="5" id="KW-1185">Reference proteome</keyword>
<evidence type="ECO:0000256" key="1">
    <source>
        <dbReference type="ARBA" id="ARBA00022679"/>
    </source>
</evidence>
<proteinExistence type="predicted"/>
<keyword evidence="1 4" id="KW-0808">Transferase</keyword>
<accession>A0A1I4KFH9</accession>
<dbReference type="SUPFAM" id="SSF55729">
    <property type="entry name" value="Acyl-CoA N-acyltransferases (Nat)"/>
    <property type="match status" value="1"/>
</dbReference>
<gene>
    <name evidence="4" type="ORF">SAMN04488042_1011460</name>
</gene>
<dbReference type="PROSITE" id="PS51186">
    <property type="entry name" value="GNAT"/>
    <property type="match status" value="1"/>
</dbReference>
<dbReference type="Proteomes" id="UP000199144">
    <property type="component" value="Unassembled WGS sequence"/>
</dbReference>
<protein>
    <submittedName>
        <fullName evidence="4">L-amino acid N-acyltransferase YncA</fullName>
    </submittedName>
</protein>
<evidence type="ECO:0000313" key="4">
    <source>
        <dbReference type="EMBL" id="SFL77582.1"/>
    </source>
</evidence>
<name>A0A1I4KFH9_9RHOB</name>
<feature type="domain" description="N-acetyltransferase" evidence="3">
    <location>
        <begin position="3"/>
        <end position="162"/>
    </location>
</feature>
<evidence type="ECO:0000313" key="5">
    <source>
        <dbReference type="Proteomes" id="UP000199144"/>
    </source>
</evidence>
<organism evidence="4 5">
    <name type="scientific">Shimia aestuarii</name>
    <dbReference type="NCBI Taxonomy" id="254406"/>
    <lineage>
        <taxon>Bacteria</taxon>
        <taxon>Pseudomonadati</taxon>
        <taxon>Pseudomonadota</taxon>
        <taxon>Alphaproteobacteria</taxon>
        <taxon>Rhodobacterales</taxon>
        <taxon>Roseobacteraceae</taxon>
    </lineage>
</organism>
<dbReference type="Pfam" id="PF00583">
    <property type="entry name" value="Acetyltransf_1"/>
    <property type="match status" value="1"/>
</dbReference>
<dbReference type="EMBL" id="FOTQ01000001">
    <property type="protein sequence ID" value="SFL77582.1"/>
    <property type="molecule type" value="Genomic_DNA"/>
</dbReference>
<dbReference type="RefSeq" id="WP_093092222.1">
    <property type="nucleotide sequence ID" value="NZ_FOTQ01000001.1"/>
</dbReference>
<dbReference type="PANTHER" id="PTHR43877">
    <property type="entry name" value="AMINOALKYLPHOSPHONATE N-ACETYLTRANSFERASE-RELATED-RELATED"/>
    <property type="match status" value="1"/>
</dbReference>
<dbReference type="OrthoDB" id="5997585at2"/>
<reference evidence="4 5" key="1">
    <citation type="submission" date="2016-10" db="EMBL/GenBank/DDBJ databases">
        <authorList>
            <person name="de Groot N.N."/>
        </authorList>
    </citation>
    <scope>NUCLEOTIDE SEQUENCE [LARGE SCALE GENOMIC DNA]</scope>
    <source>
        <strain evidence="4 5">DSM 15283</strain>
    </source>
</reference>